<protein>
    <recommendedName>
        <fullName evidence="2">ATPase AAA-type core domain-containing protein</fullName>
    </recommendedName>
</protein>
<evidence type="ECO:0000313" key="1">
    <source>
        <dbReference type="EMBL" id="GAI09335.1"/>
    </source>
</evidence>
<sequence length="181" mass="20604">MKDIRKEPYKYIRNYYESVYLDMGKRVFSILALVIPSLILPDITHKKSRNIKSGINFLLIAPPGTAKSSLAETFEKLAYNSFPFESITDSKFYSIISKRDFVSLVIGDIFRVFSDKTLTKSMENVLGDEQKISRLTQRTDDTEKKIKAIAFLAGTPNSLTSIIQEGILFRTSICLVFHDES</sequence>
<gene>
    <name evidence="1" type="ORF">S06H3_23649</name>
</gene>
<organism evidence="1">
    <name type="scientific">marine sediment metagenome</name>
    <dbReference type="NCBI Taxonomy" id="412755"/>
    <lineage>
        <taxon>unclassified sequences</taxon>
        <taxon>metagenomes</taxon>
        <taxon>ecological metagenomes</taxon>
    </lineage>
</organism>
<name>X1M3T8_9ZZZZ</name>
<feature type="non-terminal residue" evidence="1">
    <location>
        <position position="181"/>
    </location>
</feature>
<dbReference type="AlphaFoldDB" id="X1M3T8"/>
<evidence type="ECO:0008006" key="2">
    <source>
        <dbReference type="Google" id="ProtNLM"/>
    </source>
</evidence>
<reference evidence="1" key="1">
    <citation type="journal article" date="2014" name="Front. Microbiol.">
        <title>High frequency of phylogenetically diverse reductive dehalogenase-homologous genes in deep subseafloor sedimentary metagenomes.</title>
        <authorList>
            <person name="Kawai M."/>
            <person name="Futagami T."/>
            <person name="Toyoda A."/>
            <person name="Takaki Y."/>
            <person name="Nishi S."/>
            <person name="Hori S."/>
            <person name="Arai W."/>
            <person name="Tsubouchi T."/>
            <person name="Morono Y."/>
            <person name="Uchiyama I."/>
            <person name="Ito T."/>
            <person name="Fujiyama A."/>
            <person name="Inagaki F."/>
            <person name="Takami H."/>
        </authorList>
    </citation>
    <scope>NUCLEOTIDE SEQUENCE</scope>
    <source>
        <strain evidence="1">Expedition CK06-06</strain>
    </source>
</reference>
<comment type="caution">
    <text evidence="1">The sequence shown here is derived from an EMBL/GenBank/DDBJ whole genome shotgun (WGS) entry which is preliminary data.</text>
</comment>
<accession>X1M3T8</accession>
<proteinExistence type="predicted"/>
<dbReference type="EMBL" id="BARV01012905">
    <property type="protein sequence ID" value="GAI09335.1"/>
    <property type="molecule type" value="Genomic_DNA"/>
</dbReference>